<dbReference type="InterPro" id="IPR045518">
    <property type="entry name" value="2EXR"/>
</dbReference>
<feature type="non-terminal residue" evidence="2">
    <location>
        <position position="186"/>
    </location>
</feature>
<dbReference type="Proteomes" id="UP000800041">
    <property type="component" value="Unassembled WGS sequence"/>
</dbReference>
<sequence length="186" mass="21343">QPQSLFLSLPPEIRLEIYAYLLILQSEEVSYFRRISARDHQSSRILKTPLHPSILLVCHQTAHEATPVLYRQNSFCAHPTLLGHLPFLLSPGRPVTSPRCAQLIRRWHLHVRLDCDARYTDSEVTETFTGADELEIEVWQSQYGGVSPKAVLSLFCEVRGVKRPKVMGSLSDNVKQWLENRMKKPI</sequence>
<feature type="domain" description="2EXR" evidence="1">
    <location>
        <begin position="5"/>
        <end position="76"/>
    </location>
</feature>
<evidence type="ECO:0000313" key="3">
    <source>
        <dbReference type="Proteomes" id="UP000800041"/>
    </source>
</evidence>
<evidence type="ECO:0000313" key="2">
    <source>
        <dbReference type="EMBL" id="KAF1982443.1"/>
    </source>
</evidence>
<protein>
    <recommendedName>
        <fullName evidence="1">2EXR domain-containing protein</fullName>
    </recommendedName>
</protein>
<reference evidence="2" key="1">
    <citation type="journal article" date="2020" name="Stud. Mycol.">
        <title>101 Dothideomycetes genomes: a test case for predicting lifestyles and emergence of pathogens.</title>
        <authorList>
            <person name="Haridas S."/>
            <person name="Albert R."/>
            <person name="Binder M."/>
            <person name="Bloem J."/>
            <person name="Labutti K."/>
            <person name="Salamov A."/>
            <person name="Andreopoulos B."/>
            <person name="Baker S."/>
            <person name="Barry K."/>
            <person name="Bills G."/>
            <person name="Bluhm B."/>
            <person name="Cannon C."/>
            <person name="Castanera R."/>
            <person name="Culley D."/>
            <person name="Daum C."/>
            <person name="Ezra D."/>
            <person name="Gonzalez J."/>
            <person name="Henrissat B."/>
            <person name="Kuo A."/>
            <person name="Liang C."/>
            <person name="Lipzen A."/>
            <person name="Lutzoni F."/>
            <person name="Magnuson J."/>
            <person name="Mondo S."/>
            <person name="Nolan M."/>
            <person name="Ohm R."/>
            <person name="Pangilinan J."/>
            <person name="Park H.-J."/>
            <person name="Ramirez L."/>
            <person name="Alfaro M."/>
            <person name="Sun H."/>
            <person name="Tritt A."/>
            <person name="Yoshinaga Y."/>
            <person name="Zwiers L.-H."/>
            <person name="Turgeon B."/>
            <person name="Goodwin S."/>
            <person name="Spatafora J."/>
            <person name="Crous P."/>
            <person name="Grigoriev I."/>
        </authorList>
    </citation>
    <scope>NUCLEOTIDE SEQUENCE</scope>
    <source>
        <strain evidence="2">CBS 113979</strain>
    </source>
</reference>
<feature type="non-terminal residue" evidence="2">
    <location>
        <position position="1"/>
    </location>
</feature>
<dbReference type="PANTHER" id="PTHR42085:SF4">
    <property type="entry name" value="F-BOX DOMAIN-CONTAINING PROTEIN"/>
    <property type="match status" value="1"/>
</dbReference>
<dbReference type="OrthoDB" id="2951834at2759"/>
<dbReference type="InterPro" id="IPR038883">
    <property type="entry name" value="AN11006-like"/>
</dbReference>
<dbReference type="EMBL" id="ML977184">
    <property type="protein sequence ID" value="KAF1982443.1"/>
    <property type="molecule type" value="Genomic_DNA"/>
</dbReference>
<name>A0A6G1GNB1_9PEZI</name>
<accession>A0A6G1GNB1</accession>
<dbReference type="Pfam" id="PF20150">
    <property type="entry name" value="2EXR"/>
    <property type="match status" value="1"/>
</dbReference>
<gene>
    <name evidence="2" type="ORF">K402DRAFT_319870</name>
</gene>
<proteinExistence type="predicted"/>
<organism evidence="2 3">
    <name type="scientific">Aulographum hederae CBS 113979</name>
    <dbReference type="NCBI Taxonomy" id="1176131"/>
    <lineage>
        <taxon>Eukaryota</taxon>
        <taxon>Fungi</taxon>
        <taxon>Dikarya</taxon>
        <taxon>Ascomycota</taxon>
        <taxon>Pezizomycotina</taxon>
        <taxon>Dothideomycetes</taxon>
        <taxon>Pleosporomycetidae</taxon>
        <taxon>Aulographales</taxon>
        <taxon>Aulographaceae</taxon>
    </lineage>
</organism>
<keyword evidence="3" id="KW-1185">Reference proteome</keyword>
<dbReference type="PANTHER" id="PTHR42085">
    <property type="entry name" value="F-BOX DOMAIN-CONTAINING PROTEIN"/>
    <property type="match status" value="1"/>
</dbReference>
<evidence type="ECO:0000259" key="1">
    <source>
        <dbReference type="Pfam" id="PF20150"/>
    </source>
</evidence>
<dbReference type="AlphaFoldDB" id="A0A6G1GNB1"/>